<sequence>MAMQSLSTGLISFQQWTHLSTDAGRIYVGLIIFFVVAVCHQRQLKSHYAIWAVFGLAFAIELYGARYDILEHGYWRVTESLRNILNMSLMPFLLWLSAYYRLWRG</sequence>
<keyword evidence="3" id="KW-1185">Reference proteome</keyword>
<protein>
    <recommendedName>
        <fullName evidence="4">VanZ like family protein</fullName>
    </recommendedName>
</protein>
<name>A0ABX9U1W0_9GAMM</name>
<organism evidence="2 3">
    <name type="scientific">Acinetobacter chengduensis</name>
    <dbReference type="NCBI Taxonomy" id="2420890"/>
    <lineage>
        <taxon>Bacteria</taxon>
        <taxon>Pseudomonadati</taxon>
        <taxon>Pseudomonadota</taxon>
        <taxon>Gammaproteobacteria</taxon>
        <taxon>Moraxellales</taxon>
        <taxon>Moraxellaceae</taxon>
        <taxon>Acinetobacter</taxon>
    </lineage>
</organism>
<reference evidence="2 3" key="1">
    <citation type="submission" date="2018-09" db="EMBL/GenBank/DDBJ databases">
        <title>The draft genome of Acinetobacter sp. strains.</title>
        <authorList>
            <person name="Qin J."/>
            <person name="Feng Y."/>
            <person name="Zong Z."/>
        </authorList>
    </citation>
    <scope>NUCLEOTIDE SEQUENCE [LARGE SCALE GENOMIC DNA]</scope>
    <source>
        <strain evidence="2 3">WCHAc060005</strain>
    </source>
</reference>
<dbReference type="Proteomes" id="UP000280271">
    <property type="component" value="Unassembled WGS sequence"/>
</dbReference>
<evidence type="ECO:0000313" key="3">
    <source>
        <dbReference type="Proteomes" id="UP000280271"/>
    </source>
</evidence>
<feature type="transmembrane region" description="Helical" evidence="1">
    <location>
        <begin position="24"/>
        <end position="41"/>
    </location>
</feature>
<keyword evidence="1" id="KW-0812">Transmembrane</keyword>
<dbReference type="EMBL" id="RCHC01000001">
    <property type="protein sequence ID" value="RLL24572.1"/>
    <property type="molecule type" value="Genomic_DNA"/>
</dbReference>
<accession>A0ABX9U1W0</accession>
<gene>
    <name evidence="2" type="ORF">D9K81_00875</name>
</gene>
<feature type="transmembrane region" description="Helical" evidence="1">
    <location>
        <begin position="48"/>
        <end position="64"/>
    </location>
</feature>
<keyword evidence="1" id="KW-0472">Membrane</keyword>
<comment type="caution">
    <text evidence="2">The sequence shown here is derived from an EMBL/GenBank/DDBJ whole genome shotgun (WGS) entry which is preliminary data.</text>
</comment>
<evidence type="ECO:0000256" key="1">
    <source>
        <dbReference type="SAM" id="Phobius"/>
    </source>
</evidence>
<evidence type="ECO:0000313" key="2">
    <source>
        <dbReference type="EMBL" id="RLL24572.1"/>
    </source>
</evidence>
<dbReference type="RefSeq" id="WP_120375982.1">
    <property type="nucleotide sequence ID" value="NZ_RCHC01000001.1"/>
</dbReference>
<feature type="transmembrane region" description="Helical" evidence="1">
    <location>
        <begin position="84"/>
        <end position="103"/>
    </location>
</feature>
<keyword evidence="1" id="KW-1133">Transmembrane helix</keyword>
<evidence type="ECO:0008006" key="4">
    <source>
        <dbReference type="Google" id="ProtNLM"/>
    </source>
</evidence>
<proteinExistence type="predicted"/>